<dbReference type="Pfam" id="PF00144">
    <property type="entry name" value="Beta-lactamase"/>
    <property type="match status" value="1"/>
</dbReference>
<sequence length="651" mass="70749">MTGAQYPSDAQKAAHDLSGDVEQVRYDLNFTDFDAAFTQFKNDYRVVDLHGYLDGGVDRFSVVYAREKGPLGGIVTVGLTKEDVDKGRVDHAAAGQRPVLFSGYRSSAGRSFAWVWEPMPGSKRTVHRDMPIGDLQQRIDQARSRGRRIVDVSVYENPFATNPIQFTTIEDHDDGLTEWAITGPSDSDRTQAEFESMTADGWRLLRTAGTGTQYVRLWEQTPSAFQARRAISSADLGTALSDRDADGLRPDQLDSFSRGTPPVAKHCPVWRRRDAADVVPALVADFASAYGMPAVSLAVARRGRLAYTFGFGGLVVPDTVSVPGVIVVDTGGETFPIPEPTVVRPHPVQPDRTLFRIASLTKPITAAAVLRLVEDGHLRLDDRILAPGGALASFVTTPADARISDITVRNLLQHGAGGWSNENDDPMYTRLALSTDDLVRTVLAERALDNAPGTAYAYSNFGYCLLGRLVEAVTGQTYEKHVQDDLLARCGVTGMSIANDGRPAGDVIRCYPAADDTVDPYGHRIDRMDSHGGWQATALDVLRFAVHVSDVVSPTSMTTMTTPSGLPGSEGYAAGWAIGPSTSRDPGTWSHDGVLPGATGLLQRTPDGLCLVALTNYNERKDESSRTADGLYRLMMRIRSEVDYWPLDAQL</sequence>
<protein>
    <submittedName>
        <fullName evidence="2">Beta-lactamase family protein</fullName>
    </submittedName>
</protein>
<dbReference type="InterPro" id="IPR049511">
    <property type="entry name" value="PGH-like_rpt"/>
</dbReference>
<keyword evidence="3" id="KW-1185">Reference proteome</keyword>
<dbReference type="SUPFAM" id="SSF56601">
    <property type="entry name" value="beta-lactamase/transpeptidase-like"/>
    <property type="match status" value="1"/>
</dbReference>
<proteinExistence type="predicted"/>
<dbReference type="AlphaFoldDB" id="A0A545AVD4"/>
<name>A0A545AVD4_9ACTN</name>
<reference evidence="2 3" key="1">
    <citation type="submission" date="2019-07" db="EMBL/GenBank/DDBJ databases">
        <title>Cryptosporangium phraense sp. nov., isolated from plant litter.</title>
        <authorList>
            <person name="Suriyachadkun C."/>
        </authorList>
    </citation>
    <scope>NUCLEOTIDE SEQUENCE [LARGE SCALE GENOMIC DNA]</scope>
    <source>
        <strain evidence="2 3">A-T 5661</strain>
    </source>
</reference>
<dbReference type="Proteomes" id="UP000317982">
    <property type="component" value="Unassembled WGS sequence"/>
</dbReference>
<comment type="caution">
    <text evidence="2">The sequence shown here is derived from an EMBL/GenBank/DDBJ whole genome shotgun (WGS) entry which is preliminary data.</text>
</comment>
<dbReference type="PANTHER" id="PTHR46825:SF7">
    <property type="entry name" value="D-ALANYL-D-ALANINE CARBOXYPEPTIDASE"/>
    <property type="match status" value="1"/>
</dbReference>
<dbReference type="InterPro" id="IPR050491">
    <property type="entry name" value="AmpC-like"/>
</dbReference>
<feature type="domain" description="Beta-lactamase-related" evidence="1">
    <location>
        <begin position="281"/>
        <end position="624"/>
    </location>
</feature>
<dbReference type="Pfam" id="PF17660">
    <property type="entry name" value="BTRD1"/>
    <property type="match status" value="3"/>
</dbReference>
<evidence type="ECO:0000313" key="3">
    <source>
        <dbReference type="Proteomes" id="UP000317982"/>
    </source>
</evidence>
<organism evidence="2 3">
    <name type="scientific">Cryptosporangium phraense</name>
    <dbReference type="NCBI Taxonomy" id="2593070"/>
    <lineage>
        <taxon>Bacteria</taxon>
        <taxon>Bacillati</taxon>
        <taxon>Actinomycetota</taxon>
        <taxon>Actinomycetes</taxon>
        <taxon>Cryptosporangiales</taxon>
        <taxon>Cryptosporangiaceae</taxon>
        <taxon>Cryptosporangium</taxon>
    </lineage>
</organism>
<accession>A0A545AVD4</accession>
<dbReference type="EMBL" id="VIRS01000005">
    <property type="protein sequence ID" value="TQS45287.1"/>
    <property type="molecule type" value="Genomic_DNA"/>
</dbReference>
<dbReference type="RefSeq" id="WP_142704152.1">
    <property type="nucleotide sequence ID" value="NZ_VIRS01000005.1"/>
</dbReference>
<dbReference type="Gene3D" id="3.40.710.10">
    <property type="entry name" value="DD-peptidase/beta-lactamase superfamily"/>
    <property type="match status" value="1"/>
</dbReference>
<dbReference type="InterPro" id="IPR001466">
    <property type="entry name" value="Beta-lactam-related"/>
</dbReference>
<evidence type="ECO:0000259" key="1">
    <source>
        <dbReference type="Pfam" id="PF00144"/>
    </source>
</evidence>
<gene>
    <name evidence="2" type="ORF">FL583_09310</name>
</gene>
<evidence type="ECO:0000313" key="2">
    <source>
        <dbReference type="EMBL" id="TQS45287.1"/>
    </source>
</evidence>
<dbReference type="OrthoDB" id="262125at2"/>
<dbReference type="InterPro" id="IPR012338">
    <property type="entry name" value="Beta-lactam/transpept-like"/>
</dbReference>
<dbReference type="InParanoid" id="A0A545AVD4"/>
<dbReference type="PANTHER" id="PTHR46825">
    <property type="entry name" value="D-ALANYL-D-ALANINE-CARBOXYPEPTIDASE/ENDOPEPTIDASE AMPH"/>
    <property type="match status" value="1"/>
</dbReference>